<feature type="binding site" evidence="18">
    <location>
        <position position="361"/>
    </location>
    <ligand>
        <name>ATP</name>
        <dbReference type="ChEBI" id="CHEBI:30616"/>
    </ligand>
</feature>
<dbReference type="SUPFAM" id="SSF53623">
    <property type="entry name" value="MurD-like peptide ligases, catalytic domain"/>
    <property type="match status" value="1"/>
</dbReference>
<keyword evidence="11" id="KW-0999">Mitochondrion inner membrane</keyword>
<dbReference type="GO" id="GO:0005759">
    <property type="term" value="C:mitochondrial matrix"/>
    <property type="evidence" value="ECO:0007669"/>
    <property type="project" value="UniProtKB-SubCell"/>
</dbReference>
<gene>
    <name evidence="20" type="ORF">PYW07_014897</name>
</gene>
<comment type="cofactor">
    <cofactor evidence="17">
        <name>a monovalent cation</name>
        <dbReference type="ChEBI" id="CHEBI:60242"/>
    </cofactor>
    <text evidence="17">A monovalent cation.</text>
</comment>
<dbReference type="InterPro" id="IPR018109">
    <property type="entry name" value="Folylpolyglutamate_synth_CS"/>
</dbReference>
<dbReference type="GO" id="GO:0005743">
    <property type="term" value="C:mitochondrial inner membrane"/>
    <property type="evidence" value="ECO:0007669"/>
    <property type="project" value="UniProtKB-SubCell"/>
</dbReference>
<dbReference type="GO" id="GO:0046872">
    <property type="term" value="F:metal ion binding"/>
    <property type="evidence" value="ECO:0007669"/>
    <property type="project" value="UniProtKB-KW"/>
</dbReference>
<feature type="binding site" evidence="19">
    <location>
        <position position="192"/>
    </location>
    <ligand>
        <name>Mg(2+)</name>
        <dbReference type="ChEBI" id="CHEBI:18420"/>
        <label>1</label>
    </ligand>
</feature>
<evidence type="ECO:0000256" key="12">
    <source>
        <dbReference type="ARBA" id="ARBA00022840"/>
    </source>
</evidence>
<keyword evidence="10 18" id="KW-0547">Nucleotide-binding</keyword>
<comment type="subcellular location">
    <subcellularLocation>
        <location evidence="3">Cytoplasm</location>
    </subcellularLocation>
    <subcellularLocation>
        <location evidence="1">Mitochondrion inner membrane</location>
    </subcellularLocation>
    <subcellularLocation>
        <location evidence="2">Mitochondrion matrix</location>
    </subcellularLocation>
</comment>
<dbReference type="AlphaFoldDB" id="A0AAD7Z0D7"/>
<comment type="caution">
    <text evidence="20">The sequence shown here is derived from an EMBL/GenBank/DDBJ whole genome shotgun (WGS) entry which is preliminary data.</text>
</comment>
<name>A0AAD7Z0D7_MYTSE</name>
<evidence type="ECO:0000256" key="16">
    <source>
        <dbReference type="ARBA" id="ARBA00047493"/>
    </source>
</evidence>
<dbReference type="InterPro" id="IPR023600">
    <property type="entry name" value="Folylpolyglutamate_synth_euk"/>
</dbReference>
<evidence type="ECO:0000256" key="13">
    <source>
        <dbReference type="ARBA" id="ARBA00022842"/>
    </source>
</evidence>
<evidence type="ECO:0000256" key="10">
    <source>
        <dbReference type="ARBA" id="ARBA00022741"/>
    </source>
</evidence>
<dbReference type="InterPro" id="IPR036565">
    <property type="entry name" value="Mur-like_cat_sf"/>
</dbReference>
<evidence type="ECO:0000256" key="19">
    <source>
        <dbReference type="PIRSR" id="PIRSR038895-2"/>
    </source>
</evidence>
<evidence type="ECO:0000256" key="9">
    <source>
        <dbReference type="ARBA" id="ARBA00022723"/>
    </source>
</evidence>
<keyword evidence="14" id="KW-0496">Mitochondrion</keyword>
<dbReference type="GO" id="GO:0005829">
    <property type="term" value="C:cytosol"/>
    <property type="evidence" value="ECO:0007669"/>
    <property type="project" value="TreeGrafter"/>
</dbReference>
<dbReference type="EMBL" id="JARGEI010000003">
    <property type="protein sequence ID" value="KAJ8734346.1"/>
    <property type="molecule type" value="Genomic_DNA"/>
</dbReference>
<accession>A0AAD7Z0D7</accession>
<evidence type="ECO:0000313" key="21">
    <source>
        <dbReference type="Proteomes" id="UP001231518"/>
    </source>
</evidence>
<keyword evidence="13 19" id="KW-0460">Magnesium</keyword>
<keyword evidence="21" id="KW-1185">Reference proteome</keyword>
<sequence length="519" mass="57608">MISIRLFRSCLVNSLAVRMCSTKNSYEEAVRKLNVLQSNKATIEQIRKDIRTGQVSNTLPQITEKCTNLEDMEHYLSRTGVSLTKLDELSVIHIAGTKGKGSTSAMCESILRHHGFRTGFYSSPHLVAVRERIRLDGRVITEEQFARHFHQVHDLLDATKAFEGDMPKYFAFLTVMAFNVFLKEKVDVAIIEVGIGGIVDYTNVLRKVPVVGITALGLDHTSILGTTLPQIAAAKAGIMKPGCEAYTVEQPEDAMEVLRSVASSVKCPLTVVPAYKTYTFPTSEQARLLIDVEAYQTNASLAIQLSHAWMRITKPVHRKNGLIKHVPNGLNGVTKPVLETVVKCVTKETMTGLSACKWPGRYQVVDSEYAKFYLDGAHTKESMEICAEWFKNHNRLHDKVLIFSATGDRNAEVLLQPLKDVGFKSVYFVIPTAHKNISQKNDNYSLVEQEELIARCEKHAQIWQHFQEGSTDVTVAGCVADALVNLKKQNIVDRSSVLITGSLHLVGAALSILDPNLSS</sequence>
<evidence type="ECO:0000256" key="5">
    <source>
        <dbReference type="ARBA" id="ARBA00008276"/>
    </source>
</evidence>
<dbReference type="Proteomes" id="UP001231518">
    <property type="component" value="Chromosome 5"/>
</dbReference>
<dbReference type="NCBIfam" id="TIGR01499">
    <property type="entry name" value="folC"/>
    <property type="match status" value="1"/>
</dbReference>
<dbReference type="InterPro" id="IPR001645">
    <property type="entry name" value="Folylpolyglutamate_synth"/>
</dbReference>
<comment type="catalytic activity">
    <reaction evidence="16 17">
        <text>(6S)-5,6,7,8-tetrahydrofolyl-(gamma-L-Glu)(n) + L-glutamate + ATP = (6S)-5,6,7,8-tetrahydrofolyl-(gamma-L-Glu)(n+1) + ADP + phosphate + H(+)</text>
        <dbReference type="Rhea" id="RHEA:10580"/>
        <dbReference type="Rhea" id="RHEA-COMP:14738"/>
        <dbReference type="Rhea" id="RHEA-COMP:14740"/>
        <dbReference type="ChEBI" id="CHEBI:15378"/>
        <dbReference type="ChEBI" id="CHEBI:29985"/>
        <dbReference type="ChEBI" id="CHEBI:30616"/>
        <dbReference type="ChEBI" id="CHEBI:43474"/>
        <dbReference type="ChEBI" id="CHEBI:141005"/>
        <dbReference type="ChEBI" id="CHEBI:456216"/>
        <dbReference type="EC" id="6.3.2.17"/>
    </reaction>
</comment>
<keyword evidence="8 17" id="KW-0436">Ligase</keyword>
<feature type="binding site" evidence="19">
    <location>
        <position position="220"/>
    </location>
    <ligand>
        <name>Mg(2+)</name>
        <dbReference type="ChEBI" id="CHEBI:18420"/>
        <label>1</label>
    </ligand>
</feature>
<dbReference type="PANTHER" id="PTHR11136">
    <property type="entry name" value="FOLYLPOLYGLUTAMATE SYNTHASE-RELATED"/>
    <property type="match status" value="1"/>
</dbReference>
<dbReference type="SUPFAM" id="SSF53244">
    <property type="entry name" value="MurD-like peptide ligases, peptide-binding domain"/>
    <property type="match status" value="1"/>
</dbReference>
<dbReference type="Gene3D" id="3.40.1190.10">
    <property type="entry name" value="Mur-like, catalytic domain"/>
    <property type="match status" value="1"/>
</dbReference>
<keyword evidence="7 17" id="KW-0554">One-carbon metabolism</keyword>
<dbReference type="PROSITE" id="PS01011">
    <property type="entry name" value="FOLYLPOLYGLU_SYNT_1"/>
    <property type="match status" value="1"/>
</dbReference>
<evidence type="ECO:0000256" key="15">
    <source>
        <dbReference type="ARBA" id="ARBA00023136"/>
    </source>
</evidence>
<comment type="function">
    <text evidence="17">Catalyzes conversion of folates to polyglutamate derivatives allowing concentration of folate compounds in the cell and the intracellular retention of these cofactors, which are important substrates for most of the folate-dependent enzymes that are involved in one-carbon transfer reactions involved in purine, pyrimidine and amino acid synthesis.</text>
</comment>
<keyword evidence="15" id="KW-0472">Membrane</keyword>
<dbReference type="PROSITE" id="PS01012">
    <property type="entry name" value="FOLYLPOLYGLU_SYNT_2"/>
    <property type="match status" value="1"/>
</dbReference>
<keyword evidence="9 19" id="KW-0479">Metal-binding</keyword>
<evidence type="ECO:0000256" key="14">
    <source>
        <dbReference type="ARBA" id="ARBA00023128"/>
    </source>
</evidence>
<dbReference type="PANTHER" id="PTHR11136:SF5">
    <property type="entry name" value="FOLYLPOLYGLUTAMATE SYNTHASE, MITOCHONDRIAL"/>
    <property type="match status" value="1"/>
</dbReference>
<comment type="similarity">
    <text evidence="5 17">Belongs to the folylpolyglutamate synthase family.</text>
</comment>
<evidence type="ECO:0000256" key="3">
    <source>
        <dbReference type="ARBA" id="ARBA00004496"/>
    </source>
</evidence>
<evidence type="ECO:0000256" key="7">
    <source>
        <dbReference type="ARBA" id="ARBA00022563"/>
    </source>
</evidence>
<dbReference type="GO" id="GO:0004326">
    <property type="term" value="F:tetrahydrofolylpolyglutamate synthase activity"/>
    <property type="evidence" value="ECO:0007669"/>
    <property type="project" value="UniProtKB-EC"/>
</dbReference>
<evidence type="ECO:0000256" key="8">
    <source>
        <dbReference type="ARBA" id="ARBA00022598"/>
    </source>
</evidence>
<feature type="binding site" evidence="18">
    <location>
        <position position="375"/>
    </location>
    <ligand>
        <name>ATP</name>
        <dbReference type="ChEBI" id="CHEBI:30616"/>
    </ligand>
</feature>
<dbReference type="PIRSF" id="PIRSF038895">
    <property type="entry name" value="FPGS"/>
    <property type="match status" value="1"/>
</dbReference>
<protein>
    <recommendedName>
        <fullName evidence="17">Folylpolyglutamate synthase</fullName>
        <ecNumber evidence="17">6.3.2.17</ecNumber>
    </recommendedName>
    <alternativeName>
        <fullName evidence="17">Folylpoly-gamma-glutamate synthetase</fullName>
    </alternativeName>
    <alternativeName>
        <fullName evidence="17">Tetrahydrofolylpolyglutamate synthase</fullName>
    </alternativeName>
</protein>
<feature type="binding site" evidence="19">
    <location>
        <position position="123"/>
    </location>
    <ligand>
        <name>Mg(2+)</name>
        <dbReference type="ChEBI" id="CHEBI:18420"/>
        <label>1</label>
    </ligand>
</feature>
<evidence type="ECO:0000256" key="4">
    <source>
        <dbReference type="ARBA" id="ARBA00005150"/>
    </source>
</evidence>
<dbReference type="GO" id="GO:0005524">
    <property type="term" value="F:ATP binding"/>
    <property type="evidence" value="ECO:0007669"/>
    <property type="project" value="UniProtKB-KW"/>
</dbReference>
<evidence type="ECO:0000256" key="6">
    <source>
        <dbReference type="ARBA" id="ARBA00022490"/>
    </source>
</evidence>
<keyword evidence="6" id="KW-0963">Cytoplasm</keyword>
<proteinExistence type="inferred from homology"/>
<evidence type="ECO:0000256" key="17">
    <source>
        <dbReference type="PIRNR" id="PIRNR038895"/>
    </source>
</evidence>
<dbReference type="EC" id="6.3.2.17" evidence="17"/>
<reference evidence="20" key="1">
    <citation type="submission" date="2023-03" db="EMBL/GenBank/DDBJ databases">
        <title>Chromosome-level genomes of two armyworms, Mythimna separata and Mythimna loreyi, provide insights into the biosynthesis and reception of sex pheromones.</title>
        <authorList>
            <person name="Zhao H."/>
        </authorList>
    </citation>
    <scope>NUCLEOTIDE SEQUENCE</scope>
    <source>
        <strain evidence="20">BeijingLab</strain>
        <tissue evidence="20">Pupa</tissue>
    </source>
</reference>
<evidence type="ECO:0000256" key="1">
    <source>
        <dbReference type="ARBA" id="ARBA00004273"/>
    </source>
</evidence>
<evidence type="ECO:0000313" key="20">
    <source>
        <dbReference type="EMBL" id="KAJ8734346.1"/>
    </source>
</evidence>
<dbReference type="Gene3D" id="3.90.190.20">
    <property type="entry name" value="Mur ligase, C-terminal domain"/>
    <property type="match status" value="1"/>
</dbReference>
<evidence type="ECO:0000256" key="11">
    <source>
        <dbReference type="ARBA" id="ARBA00022792"/>
    </source>
</evidence>
<comment type="pathway">
    <text evidence="4 17">Cofactor biosynthesis; tetrahydrofolylpolyglutamate biosynthesis.</text>
</comment>
<keyword evidence="12 18" id="KW-0067">ATP-binding</keyword>
<dbReference type="GO" id="GO:0006730">
    <property type="term" value="P:one-carbon metabolic process"/>
    <property type="evidence" value="ECO:0007669"/>
    <property type="project" value="UniProtKB-KW"/>
</dbReference>
<evidence type="ECO:0000256" key="2">
    <source>
        <dbReference type="ARBA" id="ARBA00004305"/>
    </source>
</evidence>
<evidence type="ECO:0000256" key="18">
    <source>
        <dbReference type="PIRSR" id="PIRSR038895-1"/>
    </source>
</evidence>
<dbReference type="InterPro" id="IPR036615">
    <property type="entry name" value="Mur_ligase_C_dom_sf"/>
</dbReference>
<organism evidence="20 21">
    <name type="scientific">Mythimna separata</name>
    <name type="common">Oriental armyworm</name>
    <name type="synonym">Pseudaletia separata</name>
    <dbReference type="NCBI Taxonomy" id="271217"/>
    <lineage>
        <taxon>Eukaryota</taxon>
        <taxon>Metazoa</taxon>
        <taxon>Ecdysozoa</taxon>
        <taxon>Arthropoda</taxon>
        <taxon>Hexapoda</taxon>
        <taxon>Insecta</taxon>
        <taxon>Pterygota</taxon>
        <taxon>Neoptera</taxon>
        <taxon>Endopterygota</taxon>
        <taxon>Lepidoptera</taxon>
        <taxon>Glossata</taxon>
        <taxon>Ditrysia</taxon>
        <taxon>Noctuoidea</taxon>
        <taxon>Noctuidae</taxon>
        <taxon>Noctuinae</taxon>
        <taxon>Hadenini</taxon>
        <taxon>Mythimna</taxon>
    </lineage>
</organism>